<reference evidence="2" key="1">
    <citation type="submission" date="2016-07" db="EMBL/GenBank/DDBJ databases">
        <authorList>
            <person name="Florea S."/>
            <person name="Webb J.S."/>
            <person name="Jaromczyk J."/>
            <person name="Schardl C.L."/>
        </authorList>
    </citation>
    <scope>NUCLEOTIDE SEQUENCE [LARGE SCALE GENOMIC DNA]</scope>
    <source>
        <strain evidence="2">CC-VM-7</strain>
    </source>
</reference>
<dbReference type="EMBL" id="MAYG01000001">
    <property type="protein sequence ID" value="OCA75347.1"/>
    <property type="molecule type" value="Genomic_DNA"/>
</dbReference>
<protein>
    <submittedName>
        <fullName evidence="1">Uncharacterized protein</fullName>
    </submittedName>
</protein>
<organism evidence="1 2">
    <name type="scientific">Chryseobacterium arthrosphaerae</name>
    <dbReference type="NCBI Taxonomy" id="651561"/>
    <lineage>
        <taxon>Bacteria</taxon>
        <taxon>Pseudomonadati</taxon>
        <taxon>Bacteroidota</taxon>
        <taxon>Flavobacteriia</taxon>
        <taxon>Flavobacteriales</taxon>
        <taxon>Weeksellaceae</taxon>
        <taxon>Chryseobacterium group</taxon>
        <taxon>Chryseobacterium</taxon>
    </lineage>
</organism>
<comment type="caution">
    <text evidence="1">The sequence shown here is derived from an EMBL/GenBank/DDBJ whole genome shotgun (WGS) entry which is preliminary data.</text>
</comment>
<dbReference type="STRING" id="651561.BBI00_13840"/>
<dbReference type="Proteomes" id="UP000093432">
    <property type="component" value="Unassembled WGS sequence"/>
</dbReference>
<dbReference type="AlphaFoldDB" id="A0A1B8ZUT6"/>
<accession>A0A1B8ZUT6</accession>
<gene>
    <name evidence="1" type="ORF">BBI00_13840</name>
</gene>
<proteinExistence type="predicted"/>
<sequence length="191" mass="21011">MVRNSRYMVASDAENEILGLKYFGPKSKDPLSLVLMLSGLNPSAPANMYSFSIIASLFVPKDAWIAVGNTDTMNEWGKDYIKYDIRSDGFFSYPKSPNLVLGVTNPVSGKIILAPILFNGKSTNYGLADVIIHEGKHFLNWKNGVFQGTHPMMIALDEVSAYLAAGEWTGVIGSGIEDFIGTIVKYMLNFK</sequence>
<evidence type="ECO:0000313" key="2">
    <source>
        <dbReference type="Proteomes" id="UP000093432"/>
    </source>
</evidence>
<name>A0A1B8ZUT6_9FLAO</name>
<evidence type="ECO:0000313" key="1">
    <source>
        <dbReference type="EMBL" id="OCA75347.1"/>
    </source>
</evidence>